<dbReference type="FunFam" id="3.30.200.20:FF:000060">
    <property type="entry name" value="Serine/threonine-protein kinase isoform 1"/>
    <property type="match status" value="1"/>
</dbReference>
<dbReference type="FunFam" id="1.10.510.10:FF:000476">
    <property type="entry name" value="PAS domain-containing protein tyrosine kinase family protein"/>
    <property type="match status" value="1"/>
</dbReference>
<dbReference type="GO" id="GO:0007165">
    <property type="term" value="P:signal transduction"/>
    <property type="evidence" value="ECO:0007669"/>
    <property type="project" value="TreeGrafter"/>
</dbReference>
<dbReference type="GO" id="GO:0016020">
    <property type="term" value="C:membrane"/>
    <property type="evidence" value="ECO:0007669"/>
    <property type="project" value="UniProtKB-SubCell"/>
</dbReference>
<evidence type="ECO:0000256" key="1">
    <source>
        <dbReference type="ARBA" id="ARBA00004370"/>
    </source>
</evidence>
<keyword evidence="8 12" id="KW-0067">ATP-binding</keyword>
<feature type="compositionally biased region" description="Basic residues" evidence="13">
    <location>
        <begin position="1"/>
        <end position="10"/>
    </location>
</feature>
<evidence type="ECO:0000313" key="15">
    <source>
        <dbReference type="EMBL" id="PIA44943.1"/>
    </source>
</evidence>
<dbReference type="InterPro" id="IPR000719">
    <property type="entry name" value="Prot_kinase_dom"/>
</dbReference>
<dbReference type="InterPro" id="IPR011009">
    <property type="entry name" value="Kinase-like_dom_sf"/>
</dbReference>
<keyword evidence="16" id="KW-1185">Reference proteome</keyword>
<dbReference type="EMBL" id="KZ305034">
    <property type="protein sequence ID" value="PIA44943.1"/>
    <property type="molecule type" value="Genomic_DNA"/>
</dbReference>
<dbReference type="OrthoDB" id="7537227at2759"/>
<evidence type="ECO:0000256" key="2">
    <source>
        <dbReference type="ARBA" id="ARBA00010507"/>
    </source>
</evidence>
<proteinExistence type="inferred from homology"/>
<dbReference type="PROSITE" id="PS00107">
    <property type="entry name" value="PROTEIN_KINASE_ATP"/>
    <property type="match status" value="1"/>
</dbReference>
<dbReference type="Pfam" id="PF14381">
    <property type="entry name" value="EDR1_CTR1_ARMC3_pept"/>
    <property type="match status" value="1"/>
</dbReference>
<keyword evidence="7" id="KW-0418">Kinase</keyword>
<dbReference type="CDD" id="cd13999">
    <property type="entry name" value="STKc_MAP3K-like"/>
    <property type="match status" value="1"/>
</dbReference>
<dbReference type="SUPFAM" id="SSF56112">
    <property type="entry name" value="Protein kinase-like (PK-like)"/>
    <property type="match status" value="1"/>
</dbReference>
<comment type="catalytic activity">
    <reaction evidence="10">
        <text>L-threonyl-[protein] + ATP = O-phospho-L-threonyl-[protein] + ADP + H(+)</text>
        <dbReference type="Rhea" id="RHEA:46608"/>
        <dbReference type="Rhea" id="RHEA-COMP:11060"/>
        <dbReference type="Rhea" id="RHEA-COMP:11605"/>
        <dbReference type="ChEBI" id="CHEBI:15378"/>
        <dbReference type="ChEBI" id="CHEBI:30013"/>
        <dbReference type="ChEBI" id="CHEBI:30616"/>
        <dbReference type="ChEBI" id="CHEBI:61977"/>
        <dbReference type="ChEBI" id="CHEBI:456216"/>
        <dbReference type="EC" id="2.7.11.1"/>
    </reaction>
</comment>
<dbReference type="STRING" id="218851.A0A2G5DN68"/>
<dbReference type="InterPro" id="IPR055164">
    <property type="entry name" value="EDR1/CTR1/ARMC3-like_pept-like"/>
</dbReference>
<dbReference type="EC" id="2.7.11.1" evidence="3"/>
<dbReference type="PANTHER" id="PTHR23257">
    <property type="entry name" value="SERINE-THREONINE PROTEIN KINASE"/>
    <property type="match status" value="1"/>
</dbReference>
<evidence type="ECO:0000256" key="3">
    <source>
        <dbReference type="ARBA" id="ARBA00012513"/>
    </source>
</evidence>
<sequence length="1012" mass="112665">MKHIFKKLHKGSSSSSSQDPNRSNEVSSQSISVNCALDSGTNSGQSPTTPTPPITFDVTPTTFTSVSNRTDYFSSEEEFQLQLALAISASNSEYRGDRDKDQILAATSINLDRNQIDFRREGNESAESLSRRYWDYNFLDYMEKVVDGFYDLYGLSTDPVTQGKMPSLADIQTDRVNPSFEVVIVNRAIDPALVELEQIAYCIALDCPSSNVGLLVQRIADLVTEHMGGPVRDANMMLARWMERIMDLRTSLHSCILPIGSLNFGLSRHRALLFKVLADNVGVPCRLVKGSHYTGIEDDAVNIIKLENEREFLVDLMAAPGTLIPADSLSTNDASVNPYNPRLGEATIPWAAQELGAGLSKEEALSGAYNEGSRKPIVDNGIILNNKSSFDKTDSVPSASTASNGLSSVSVKNSSNESSNSVISAKHLPLLSSSHYKGNQEGSSVEDVLRERSNVPPSPQDTGNSKTLFDDLNPFQMVGAGNRSVKNKPTESNENDFQRQKETLTMGPGRPPLPLVRKNRSPCNEVPRTKQYGFVEGPPKKSQEDRDYNTSIASSSSGTSERHYPNANASEPSGISRAARKGTCESSSDFENSMLRLNTNQHDKLHFKEAGKQTSSVQCQDRSHQQRGREVLQNDIVDETKECGNYALGKHDHREYTRDRFTGTRLGAVDPKDRSSVISAQSRPDAMLDDVAELEIPWEDLCIGERIGLGSYGEVYRADWNGMEVAVKKFLDQDFYGDALDEFRSEVRIMRRLRHPNVVHFVGAVTRPPNLSIVTEFLPRGSLYRILHRPNCHIDEKRRIRMALDVVLNNQLWTFCYSTNLILINAFLIMCNSLSQAMGMNCLHISIPTIVHRDLKSLNLLVDDNWNVKVCDFGLSRLKHNTFLSSKSTAGTPEWMAPEVLRNEPSNEKCDVYSFGVILWELATLRLPWSGMNQMQVVGAVGFQNRRLDIPKELDPLVATIIRECWQTDPNLRPSFSQLTAALQSLQRLVIPSNQDHDSLPLSPEISMTFIP</sequence>
<feature type="region of interest" description="Disordered" evidence="13">
    <location>
        <begin position="389"/>
        <end position="420"/>
    </location>
</feature>
<dbReference type="FunCoup" id="A0A2G5DN68">
    <property type="interactions" value="951"/>
</dbReference>
<dbReference type="Gene3D" id="3.30.200.20">
    <property type="entry name" value="Phosphorylase Kinase, domain 1"/>
    <property type="match status" value="1"/>
</dbReference>
<evidence type="ECO:0000256" key="9">
    <source>
        <dbReference type="ARBA" id="ARBA00023136"/>
    </source>
</evidence>
<dbReference type="Gene3D" id="1.10.510.10">
    <property type="entry name" value="Transferase(Phosphotransferase) domain 1"/>
    <property type="match status" value="1"/>
</dbReference>
<evidence type="ECO:0000259" key="14">
    <source>
        <dbReference type="PROSITE" id="PS50011"/>
    </source>
</evidence>
<keyword evidence="6 12" id="KW-0547">Nucleotide-binding</keyword>
<evidence type="ECO:0000256" key="13">
    <source>
        <dbReference type="SAM" id="MobiDB-lite"/>
    </source>
</evidence>
<reference evidence="15 16" key="1">
    <citation type="submission" date="2017-09" db="EMBL/GenBank/DDBJ databases">
        <title>WGS assembly of Aquilegia coerulea Goldsmith.</title>
        <authorList>
            <person name="Hodges S."/>
            <person name="Kramer E."/>
            <person name="Nordborg M."/>
            <person name="Tomkins J."/>
            <person name="Borevitz J."/>
            <person name="Derieg N."/>
            <person name="Yan J."/>
            <person name="Mihaltcheva S."/>
            <person name="Hayes R.D."/>
            <person name="Rokhsar D."/>
        </authorList>
    </citation>
    <scope>NUCLEOTIDE SEQUENCE [LARGE SCALE GENOMIC DNA]</scope>
    <source>
        <strain evidence="16">cv. Goldsmith</strain>
    </source>
</reference>
<dbReference type="GO" id="GO:0004674">
    <property type="term" value="F:protein serine/threonine kinase activity"/>
    <property type="evidence" value="ECO:0007669"/>
    <property type="project" value="UniProtKB-KW"/>
</dbReference>
<dbReference type="PROSITE" id="PS00108">
    <property type="entry name" value="PROTEIN_KINASE_ST"/>
    <property type="match status" value="1"/>
</dbReference>
<feature type="domain" description="Protein kinase" evidence="14">
    <location>
        <begin position="701"/>
        <end position="1000"/>
    </location>
</feature>
<keyword evidence="5" id="KW-0808">Transferase</keyword>
<comment type="catalytic activity">
    <reaction evidence="11">
        <text>L-seryl-[protein] + ATP = O-phospho-L-seryl-[protein] + ADP + H(+)</text>
        <dbReference type="Rhea" id="RHEA:17989"/>
        <dbReference type="Rhea" id="RHEA-COMP:9863"/>
        <dbReference type="Rhea" id="RHEA-COMP:11604"/>
        <dbReference type="ChEBI" id="CHEBI:15378"/>
        <dbReference type="ChEBI" id="CHEBI:29999"/>
        <dbReference type="ChEBI" id="CHEBI:30616"/>
        <dbReference type="ChEBI" id="CHEBI:83421"/>
        <dbReference type="ChEBI" id="CHEBI:456216"/>
        <dbReference type="EC" id="2.7.11.1"/>
    </reaction>
</comment>
<accession>A0A2G5DN68</accession>
<evidence type="ECO:0000256" key="12">
    <source>
        <dbReference type="PROSITE-ProRule" id="PRU10141"/>
    </source>
</evidence>
<dbReference type="InParanoid" id="A0A2G5DN68"/>
<keyword evidence="9" id="KW-0472">Membrane</keyword>
<dbReference type="Pfam" id="PF07714">
    <property type="entry name" value="PK_Tyr_Ser-Thr"/>
    <property type="match status" value="1"/>
</dbReference>
<dbReference type="PRINTS" id="PR00109">
    <property type="entry name" value="TYRKINASE"/>
</dbReference>
<feature type="region of interest" description="Disordered" evidence="13">
    <location>
        <begin position="433"/>
        <end position="589"/>
    </location>
</feature>
<feature type="region of interest" description="Disordered" evidence="13">
    <location>
        <begin position="1"/>
        <end position="57"/>
    </location>
</feature>
<dbReference type="GO" id="GO:0005524">
    <property type="term" value="F:ATP binding"/>
    <property type="evidence" value="ECO:0007669"/>
    <property type="project" value="UniProtKB-UniRule"/>
</dbReference>
<evidence type="ECO:0000256" key="7">
    <source>
        <dbReference type="ARBA" id="ARBA00022777"/>
    </source>
</evidence>
<evidence type="ECO:0000256" key="4">
    <source>
        <dbReference type="ARBA" id="ARBA00022527"/>
    </source>
</evidence>
<dbReference type="InterPro" id="IPR001245">
    <property type="entry name" value="Ser-Thr/Tyr_kinase_cat_dom"/>
</dbReference>
<feature type="compositionally biased region" description="Basic and acidic residues" evidence="13">
    <location>
        <begin position="538"/>
        <end position="548"/>
    </location>
</feature>
<comment type="subcellular location">
    <subcellularLocation>
        <location evidence="1">Membrane</location>
    </subcellularLocation>
</comment>
<protein>
    <recommendedName>
        <fullName evidence="3">non-specific serine/threonine protein kinase</fullName>
        <ecNumber evidence="3">2.7.11.1</ecNumber>
    </recommendedName>
</protein>
<dbReference type="PANTHER" id="PTHR23257:SF813">
    <property type="entry name" value="SERINE_THREONINE-PROTEIN KINASE EDR1"/>
    <property type="match status" value="1"/>
</dbReference>
<dbReference type="AlphaFoldDB" id="A0A2G5DN68"/>
<feature type="binding site" evidence="12">
    <location>
        <position position="729"/>
    </location>
    <ligand>
        <name>ATP</name>
        <dbReference type="ChEBI" id="CHEBI:30616"/>
    </ligand>
</feature>
<dbReference type="PROSITE" id="PS50011">
    <property type="entry name" value="PROTEIN_KINASE_DOM"/>
    <property type="match status" value="1"/>
</dbReference>
<feature type="compositionally biased region" description="Low complexity" evidence="13">
    <location>
        <begin position="403"/>
        <end position="420"/>
    </location>
</feature>
<evidence type="ECO:0000313" key="16">
    <source>
        <dbReference type="Proteomes" id="UP000230069"/>
    </source>
</evidence>
<dbReference type="InterPro" id="IPR017441">
    <property type="entry name" value="Protein_kinase_ATP_BS"/>
</dbReference>
<feature type="compositionally biased region" description="Polar residues" evidence="13">
    <location>
        <begin position="433"/>
        <end position="443"/>
    </location>
</feature>
<organism evidence="15 16">
    <name type="scientific">Aquilegia coerulea</name>
    <name type="common">Rocky mountain columbine</name>
    <dbReference type="NCBI Taxonomy" id="218851"/>
    <lineage>
        <taxon>Eukaryota</taxon>
        <taxon>Viridiplantae</taxon>
        <taxon>Streptophyta</taxon>
        <taxon>Embryophyta</taxon>
        <taxon>Tracheophyta</taxon>
        <taxon>Spermatophyta</taxon>
        <taxon>Magnoliopsida</taxon>
        <taxon>Ranunculales</taxon>
        <taxon>Ranunculaceae</taxon>
        <taxon>Thalictroideae</taxon>
        <taxon>Aquilegia</taxon>
    </lineage>
</organism>
<name>A0A2G5DN68_AQUCA</name>
<feature type="compositionally biased region" description="Polar residues" evidence="13">
    <location>
        <begin position="18"/>
        <end position="48"/>
    </location>
</feature>
<evidence type="ECO:0000256" key="5">
    <source>
        <dbReference type="ARBA" id="ARBA00022679"/>
    </source>
</evidence>
<evidence type="ECO:0000256" key="11">
    <source>
        <dbReference type="ARBA" id="ARBA00048679"/>
    </source>
</evidence>
<comment type="similarity">
    <text evidence="2">Belongs to the protein kinase superfamily. TKL Ser/Thr protein kinase family. RAF subfamily.</text>
</comment>
<gene>
    <name evidence="15" type="ORF">AQUCO_01700489v1</name>
</gene>
<dbReference type="SMART" id="SM00220">
    <property type="entry name" value="S_TKc"/>
    <property type="match status" value="1"/>
</dbReference>
<feature type="compositionally biased region" description="Basic and acidic residues" evidence="13">
    <location>
        <begin position="488"/>
        <end position="502"/>
    </location>
</feature>
<evidence type="ECO:0000256" key="8">
    <source>
        <dbReference type="ARBA" id="ARBA00022840"/>
    </source>
</evidence>
<keyword evidence="4" id="KW-0723">Serine/threonine-protein kinase</keyword>
<dbReference type="Proteomes" id="UP000230069">
    <property type="component" value="Unassembled WGS sequence"/>
</dbReference>
<evidence type="ECO:0000256" key="6">
    <source>
        <dbReference type="ARBA" id="ARBA00022741"/>
    </source>
</evidence>
<dbReference type="InterPro" id="IPR050167">
    <property type="entry name" value="Ser_Thr_protein_kinase"/>
</dbReference>
<dbReference type="InterPro" id="IPR008271">
    <property type="entry name" value="Ser/Thr_kinase_AS"/>
</dbReference>
<evidence type="ECO:0000256" key="10">
    <source>
        <dbReference type="ARBA" id="ARBA00047899"/>
    </source>
</evidence>
<dbReference type="GO" id="GO:0005737">
    <property type="term" value="C:cytoplasm"/>
    <property type="evidence" value="ECO:0007669"/>
    <property type="project" value="TreeGrafter"/>
</dbReference>